<keyword evidence="3" id="KW-1185">Reference proteome</keyword>
<dbReference type="PANTHER" id="PTHR38790:SF4">
    <property type="entry name" value="2EXR DOMAIN-CONTAINING PROTEIN"/>
    <property type="match status" value="1"/>
</dbReference>
<dbReference type="AlphaFoldDB" id="A0A177CPV0"/>
<evidence type="ECO:0000313" key="2">
    <source>
        <dbReference type="EMBL" id="OAG08972.1"/>
    </source>
</evidence>
<sequence>MASTLTFQPTNFQSQSPLFGVLPGEIRNEIFAYALMQYEDDAASYPEDSYWYRPGFSGPRKANSALLQTCKAVYTEGQKVFLRDLEWAFWFDRGPSGRSGNVACLSFFSDLSPQAAQALEKVRFFTQMYWLEDGSNLRRIFAEPQFRPSELTITIRYSDWWWWEDNAPMTMKETWLRNFLGSPGLRKLRVEYETLSWKKEEMMRIVERNKKWKLPVRTDVDSNEFDGYLSAEKTALSEWTWKGTSKLGGQTWSHFGKGEKDDGTVEYIVVTDTWNFVQGSLDVEGMRGRGLLEEYEDEYEDEDEDEDEDENDDDDEFEDEEEYHSDQEESNGE</sequence>
<reference evidence="2 3" key="1">
    <citation type="submission" date="2016-05" db="EMBL/GenBank/DDBJ databases">
        <title>Comparative analysis of secretome profiles of manganese(II)-oxidizing ascomycete fungi.</title>
        <authorList>
            <consortium name="DOE Joint Genome Institute"/>
            <person name="Zeiner C.A."/>
            <person name="Purvine S.O."/>
            <person name="Zink E.M."/>
            <person name="Wu S."/>
            <person name="Pasa-Tolic L."/>
            <person name="Chaput D.L."/>
            <person name="Haridas S."/>
            <person name="Grigoriev I.V."/>
            <person name="Santelli C.M."/>
            <person name="Hansel C.M."/>
        </authorList>
    </citation>
    <scope>NUCLEOTIDE SEQUENCE [LARGE SCALE GENOMIC DNA]</scope>
    <source>
        <strain evidence="2 3">AP3s5-JAC2a</strain>
    </source>
</reference>
<dbReference type="GeneID" id="28761581"/>
<dbReference type="EMBL" id="KV441550">
    <property type="protein sequence ID" value="OAG08972.1"/>
    <property type="molecule type" value="Genomic_DNA"/>
</dbReference>
<proteinExistence type="predicted"/>
<dbReference type="STRING" id="1460663.A0A177CPV0"/>
<dbReference type="Proteomes" id="UP000077069">
    <property type="component" value="Unassembled WGS sequence"/>
</dbReference>
<feature type="region of interest" description="Disordered" evidence="1">
    <location>
        <begin position="288"/>
        <end position="333"/>
    </location>
</feature>
<accession>A0A177CPV0</accession>
<evidence type="ECO:0000313" key="3">
    <source>
        <dbReference type="Proteomes" id="UP000077069"/>
    </source>
</evidence>
<dbReference type="InParanoid" id="A0A177CPV0"/>
<gene>
    <name evidence="2" type="ORF">CC84DRAFT_1162779</name>
</gene>
<name>A0A177CPV0_9PLEO</name>
<protein>
    <submittedName>
        <fullName evidence="2">Uncharacterized protein</fullName>
    </submittedName>
</protein>
<evidence type="ECO:0000256" key="1">
    <source>
        <dbReference type="SAM" id="MobiDB-lite"/>
    </source>
</evidence>
<feature type="compositionally biased region" description="Acidic residues" evidence="1">
    <location>
        <begin position="293"/>
        <end position="333"/>
    </location>
</feature>
<dbReference type="PANTHER" id="PTHR38790">
    <property type="entry name" value="2EXR DOMAIN-CONTAINING PROTEIN-RELATED"/>
    <property type="match status" value="1"/>
</dbReference>
<dbReference type="RefSeq" id="XP_018039337.1">
    <property type="nucleotide sequence ID" value="XM_018178095.1"/>
</dbReference>
<dbReference type="OrthoDB" id="288942at2759"/>
<organism evidence="2 3">
    <name type="scientific">Paraphaeosphaeria sporulosa</name>
    <dbReference type="NCBI Taxonomy" id="1460663"/>
    <lineage>
        <taxon>Eukaryota</taxon>
        <taxon>Fungi</taxon>
        <taxon>Dikarya</taxon>
        <taxon>Ascomycota</taxon>
        <taxon>Pezizomycotina</taxon>
        <taxon>Dothideomycetes</taxon>
        <taxon>Pleosporomycetidae</taxon>
        <taxon>Pleosporales</taxon>
        <taxon>Massarineae</taxon>
        <taxon>Didymosphaeriaceae</taxon>
        <taxon>Paraphaeosphaeria</taxon>
    </lineage>
</organism>